<evidence type="ECO:0000256" key="1">
    <source>
        <dbReference type="SAM" id="MobiDB-lite"/>
    </source>
</evidence>
<proteinExistence type="predicted"/>
<dbReference type="Proteomes" id="UP000214666">
    <property type="component" value="Chromosome"/>
</dbReference>
<feature type="region of interest" description="Disordered" evidence="1">
    <location>
        <begin position="96"/>
        <end position="117"/>
    </location>
</feature>
<protein>
    <submittedName>
        <fullName evidence="2">Uncharacterized protein</fullName>
    </submittedName>
</protein>
<organism evidence="2 3">
    <name type="scientific">Paenibacillus kribbensis</name>
    <dbReference type="NCBI Taxonomy" id="172713"/>
    <lineage>
        <taxon>Bacteria</taxon>
        <taxon>Bacillati</taxon>
        <taxon>Bacillota</taxon>
        <taxon>Bacilli</taxon>
        <taxon>Bacillales</taxon>
        <taxon>Paenibacillaceae</taxon>
        <taxon>Paenibacillus</taxon>
    </lineage>
</organism>
<sequence length="117" mass="13296">MKATVYQYVYVSGDKTMTLVILVDENGSVIDRHNVTYEAYPLIDVAWSNFEHVTRIVHRCLGADIVDYHCNVLGHYQLTKRGNGYGRKLVQNRLTGKQSTKISWSNATEEEQGEESA</sequence>
<keyword evidence="3" id="KW-1185">Reference proteome</keyword>
<dbReference type="EMBL" id="CP020028">
    <property type="protein sequence ID" value="ASR46826.1"/>
    <property type="molecule type" value="Genomic_DNA"/>
</dbReference>
<feature type="compositionally biased region" description="Polar residues" evidence="1">
    <location>
        <begin position="96"/>
        <end position="107"/>
    </location>
</feature>
<dbReference type="AlphaFoldDB" id="A0A222WL37"/>
<dbReference type="OrthoDB" id="2654313at2"/>
<reference evidence="2 3" key="1">
    <citation type="submission" date="2017-03" db="EMBL/GenBank/DDBJ databases">
        <title>Complete genome sequence of Paenibacillus Kribbensis producing bioflocculants.</title>
        <authorList>
            <person name="Lee H.-G."/>
            <person name="Oh H.-M."/>
        </authorList>
    </citation>
    <scope>NUCLEOTIDE SEQUENCE [LARGE SCALE GENOMIC DNA]</scope>
    <source>
        <strain evidence="2 3">AM49</strain>
    </source>
</reference>
<feature type="compositionally biased region" description="Acidic residues" evidence="1">
    <location>
        <begin position="108"/>
        <end position="117"/>
    </location>
</feature>
<dbReference type="RefSeq" id="WP_094154546.1">
    <property type="nucleotide sequence ID" value="NZ_CP020028.1"/>
</dbReference>
<evidence type="ECO:0000313" key="2">
    <source>
        <dbReference type="EMBL" id="ASR46826.1"/>
    </source>
</evidence>
<gene>
    <name evidence="2" type="ORF">B4V02_09105</name>
</gene>
<evidence type="ECO:0000313" key="3">
    <source>
        <dbReference type="Proteomes" id="UP000214666"/>
    </source>
</evidence>
<dbReference type="KEGG" id="pkb:B4V02_09105"/>
<accession>A0A222WL37</accession>
<name>A0A222WL37_9BACL</name>